<dbReference type="OMA" id="KEARNIW"/>
<dbReference type="PROSITE" id="PS50152">
    <property type="entry name" value="25A_SYNTH_3"/>
    <property type="match status" value="1"/>
</dbReference>
<dbReference type="InterPro" id="IPR043519">
    <property type="entry name" value="NT_sf"/>
</dbReference>
<dbReference type="GO" id="GO:0001730">
    <property type="term" value="F:2'-5'-oligoadenylate synthetase activity"/>
    <property type="evidence" value="ECO:0007669"/>
    <property type="project" value="UniProtKB-EC"/>
</dbReference>
<sequence>METFKDLYDTPAEKLDAFVAHVLQPDKEWKDEVKDVFERIAEFFQEQCFQDYMMSDKQVKVIKVVKGGSFSKGIDLKHTSDVDVLLFLSCFSSYKDHYKLRGPIIEFMMEKLEKCQKSIAYNITNISKRGSSKRSVAPRSLNFDVQSKKRKKLIHVDVLPVFDALGEENLPSSKEDYSDLDPRLTIQQKVYEKLIKNGGGPGEFTPSFSELQRNFVKHHPAKLKSLLRLVKHWHREYVKNKYPRKHCPPKYALELLTIYAWETGTEKAEDFSLAEGFVTVMKLLKDYKSICIYWTDYYNFKNHVVGRFVKRQLKQISQTKKNKGPVILDPADPTNKVGYQCRWHKVAIEASYCLRQACSRMKDGIYISSWNIKEARNIWVTLTCPGLWNLKYYVNPYDPIQEMKKEIERVKKIPINDQRLSFKEPRIKPKVLIGHSTLAKYGIFYQIQIQVLDISCAKCKIHVKFPDDTYQTYPFEKKDTVLMVKQQIEDQERLPVTGQLLRFQDQRLKAGKKLRGYRIKDGDTLELELTGGKNRSWKRKEMSVRA</sequence>
<dbReference type="OrthoDB" id="1885901at2759"/>
<dbReference type="SUPFAM" id="SSF54236">
    <property type="entry name" value="Ubiquitin-like"/>
    <property type="match status" value="2"/>
</dbReference>
<dbReference type="InterPro" id="IPR029071">
    <property type="entry name" value="Ubiquitin-like_domsf"/>
</dbReference>
<dbReference type="GO" id="GO:0005829">
    <property type="term" value="C:cytosol"/>
    <property type="evidence" value="ECO:0007669"/>
    <property type="project" value="TreeGrafter"/>
</dbReference>
<evidence type="ECO:0000313" key="7">
    <source>
        <dbReference type="Ensembl" id="ENSVURP00010008804.1"/>
    </source>
</evidence>
<keyword evidence="3" id="KW-0391">Immunity</keyword>
<dbReference type="SUPFAM" id="SSF81301">
    <property type="entry name" value="Nucleotidyltransferase"/>
    <property type="match status" value="1"/>
</dbReference>
<dbReference type="STRING" id="29139.ENSVURP00010008804"/>
<dbReference type="GO" id="GO:0016020">
    <property type="term" value="C:membrane"/>
    <property type="evidence" value="ECO:0007669"/>
    <property type="project" value="TreeGrafter"/>
</dbReference>
<evidence type="ECO:0000256" key="5">
    <source>
        <dbReference type="ARBA" id="ARBA00023118"/>
    </source>
</evidence>
<dbReference type="PROSITE" id="PS50053">
    <property type="entry name" value="UBIQUITIN_2"/>
    <property type="match status" value="2"/>
</dbReference>
<dbReference type="AlphaFoldDB" id="A0A4X2KA25"/>
<dbReference type="GO" id="GO:0051607">
    <property type="term" value="P:defense response to virus"/>
    <property type="evidence" value="ECO:0007669"/>
    <property type="project" value="UniProtKB-KW"/>
</dbReference>
<organism evidence="7 8">
    <name type="scientific">Vombatus ursinus</name>
    <name type="common">Common wombat</name>
    <dbReference type="NCBI Taxonomy" id="29139"/>
    <lineage>
        <taxon>Eukaryota</taxon>
        <taxon>Metazoa</taxon>
        <taxon>Chordata</taxon>
        <taxon>Craniata</taxon>
        <taxon>Vertebrata</taxon>
        <taxon>Euteleostomi</taxon>
        <taxon>Mammalia</taxon>
        <taxon>Metatheria</taxon>
        <taxon>Diprotodontia</taxon>
        <taxon>Vombatidae</taxon>
        <taxon>Vombatus</taxon>
    </lineage>
</organism>
<dbReference type="InterPro" id="IPR018952">
    <property type="entry name" value="2-5-oligoAdlate_synth_1_dom2/C"/>
</dbReference>
<dbReference type="GO" id="GO:0003725">
    <property type="term" value="F:double-stranded RNA binding"/>
    <property type="evidence" value="ECO:0007669"/>
    <property type="project" value="TreeGrafter"/>
</dbReference>
<dbReference type="GO" id="GO:0045087">
    <property type="term" value="P:innate immune response"/>
    <property type="evidence" value="ECO:0007669"/>
    <property type="project" value="UniProtKB-KW"/>
</dbReference>
<dbReference type="GO" id="GO:0005524">
    <property type="term" value="F:ATP binding"/>
    <property type="evidence" value="ECO:0007669"/>
    <property type="project" value="UniProtKB-KW"/>
</dbReference>
<dbReference type="Pfam" id="PF00240">
    <property type="entry name" value="ubiquitin"/>
    <property type="match status" value="1"/>
</dbReference>
<accession>A0A4X2KA25</accession>
<reference evidence="8" key="1">
    <citation type="submission" date="2018-12" db="EMBL/GenBank/DDBJ databases">
        <authorList>
            <person name="Yazar S."/>
        </authorList>
    </citation>
    <scope>NUCLEOTIDE SEQUENCE [LARGE SCALE GENOMIC DNA]</scope>
</reference>
<proteinExistence type="inferred from homology"/>
<dbReference type="FunFam" id="1.10.1410.20:FF:000001">
    <property type="entry name" value="2'-5'-oligoadenylate synthetase 1"/>
    <property type="match status" value="1"/>
</dbReference>
<dbReference type="GO" id="GO:0045071">
    <property type="term" value="P:negative regulation of viral genome replication"/>
    <property type="evidence" value="ECO:0007669"/>
    <property type="project" value="TreeGrafter"/>
</dbReference>
<name>A0A4X2KA25_VOMUR</name>
<evidence type="ECO:0000256" key="4">
    <source>
        <dbReference type="ARBA" id="ARBA00022884"/>
    </source>
</evidence>
<dbReference type="Gene3D" id="1.10.1410.20">
    <property type="entry name" value="2'-5'-oligoadenylate synthetase 1, domain 2"/>
    <property type="match status" value="1"/>
</dbReference>
<dbReference type="Ensembl" id="ENSVURT00010009993.1">
    <property type="protein sequence ID" value="ENSVURP00010008804.1"/>
    <property type="gene ID" value="ENSVURG00010006825.1"/>
</dbReference>
<evidence type="ECO:0000256" key="3">
    <source>
        <dbReference type="ARBA" id="ARBA00022859"/>
    </source>
</evidence>
<reference evidence="7" key="2">
    <citation type="submission" date="2025-08" db="UniProtKB">
        <authorList>
            <consortium name="Ensembl"/>
        </authorList>
    </citation>
    <scope>IDENTIFICATION</scope>
</reference>
<evidence type="ECO:0000313" key="8">
    <source>
        <dbReference type="Proteomes" id="UP000314987"/>
    </source>
</evidence>
<dbReference type="GO" id="GO:0005654">
    <property type="term" value="C:nucleoplasm"/>
    <property type="evidence" value="ECO:0007669"/>
    <property type="project" value="TreeGrafter"/>
</dbReference>
<dbReference type="SUPFAM" id="SSF81631">
    <property type="entry name" value="PAP/OAS1 substrate-binding domain"/>
    <property type="match status" value="1"/>
</dbReference>
<dbReference type="GeneID" id="114045489"/>
<keyword evidence="5" id="KW-0051">Antiviral defense</keyword>
<keyword evidence="4" id="KW-0694">RNA-binding</keyword>
<feature type="domain" description="Ubiquitin-like" evidence="6">
    <location>
        <begin position="378"/>
        <end position="443"/>
    </location>
</feature>
<evidence type="ECO:0000259" key="6">
    <source>
        <dbReference type="PROSITE" id="PS50053"/>
    </source>
</evidence>
<evidence type="ECO:0000256" key="2">
    <source>
        <dbReference type="ARBA" id="ARBA00022588"/>
    </source>
</evidence>
<protein>
    <recommendedName>
        <fullName evidence="6">Ubiquitin-like domain-containing protein</fullName>
    </recommendedName>
</protein>
<gene>
    <name evidence="7" type="primary">LOC114045489</name>
</gene>
<comment type="similarity">
    <text evidence="1">Belongs to the 2-5A synthase family.</text>
</comment>
<keyword evidence="2" id="KW-0399">Innate immunity</keyword>
<dbReference type="RefSeq" id="XP_027721330.1">
    <property type="nucleotide sequence ID" value="XM_027865529.1"/>
</dbReference>
<dbReference type="PANTHER" id="PTHR11258:SF7">
    <property type="entry name" value="2'-5'-OLIGOADENYLATE SYNTHASE-LIKE PROTEIN 2"/>
    <property type="match status" value="1"/>
</dbReference>
<dbReference type="FunFam" id="3.30.460.10:FF:000007">
    <property type="entry name" value="2'-5'-oligoadenylate synthetase 1"/>
    <property type="match status" value="1"/>
</dbReference>
<evidence type="ECO:0000256" key="1">
    <source>
        <dbReference type="ARBA" id="ARBA00009526"/>
    </source>
</evidence>
<dbReference type="InterPro" id="IPR000626">
    <property type="entry name" value="Ubiquitin-like_dom"/>
</dbReference>
<dbReference type="Gene3D" id="3.10.20.90">
    <property type="entry name" value="Phosphatidylinositol 3-kinase Catalytic Subunit, Chain A, domain 1"/>
    <property type="match status" value="2"/>
</dbReference>
<dbReference type="Gene3D" id="3.30.460.10">
    <property type="entry name" value="Beta Polymerase, domain 2"/>
    <property type="match status" value="1"/>
</dbReference>
<reference evidence="7" key="3">
    <citation type="submission" date="2025-09" db="UniProtKB">
        <authorList>
            <consortium name="Ensembl"/>
        </authorList>
    </citation>
    <scope>IDENTIFICATION</scope>
</reference>
<dbReference type="GeneTree" id="ENSGT00510000046406"/>
<dbReference type="SMART" id="SM00213">
    <property type="entry name" value="UBQ"/>
    <property type="match status" value="2"/>
</dbReference>
<dbReference type="Pfam" id="PF10421">
    <property type="entry name" value="OAS1_C"/>
    <property type="match status" value="1"/>
</dbReference>
<dbReference type="Proteomes" id="UP000314987">
    <property type="component" value="Unassembled WGS sequence"/>
</dbReference>
<dbReference type="PANTHER" id="PTHR11258">
    <property type="entry name" value="2-5 OLIGOADENYLATE SYNTHETASE"/>
    <property type="match status" value="1"/>
</dbReference>
<keyword evidence="8" id="KW-1185">Reference proteome</keyword>
<feature type="domain" description="Ubiquitin-like" evidence="6">
    <location>
        <begin position="459"/>
        <end position="527"/>
    </location>
</feature>